<proteinExistence type="predicted"/>
<dbReference type="GO" id="GO:0005886">
    <property type="term" value="C:plasma membrane"/>
    <property type="evidence" value="ECO:0007669"/>
    <property type="project" value="TreeGrafter"/>
</dbReference>
<dbReference type="PANTHER" id="PTHR31650">
    <property type="entry name" value="O-ACYLTRANSFERASE (WSD1-LIKE) FAMILY PROTEIN"/>
    <property type="match status" value="1"/>
</dbReference>
<dbReference type="Pfam" id="PF06974">
    <property type="entry name" value="WS_DGAT_C"/>
    <property type="match status" value="1"/>
</dbReference>
<dbReference type="AlphaFoldDB" id="A0A200QZ76"/>
<dbReference type="GO" id="GO:0019432">
    <property type="term" value="P:triglyceride biosynthetic process"/>
    <property type="evidence" value="ECO:0007669"/>
    <property type="project" value="TreeGrafter"/>
</dbReference>
<dbReference type="GO" id="GO:0008374">
    <property type="term" value="F:O-acyltransferase activity"/>
    <property type="evidence" value="ECO:0007669"/>
    <property type="project" value="InterPro"/>
</dbReference>
<reference evidence="2 3" key="1">
    <citation type="journal article" date="2017" name="Mol. Plant">
        <title>The Genome of Medicinal Plant Macleaya cordata Provides New Insights into Benzylisoquinoline Alkaloids Metabolism.</title>
        <authorList>
            <person name="Liu X."/>
            <person name="Liu Y."/>
            <person name="Huang P."/>
            <person name="Ma Y."/>
            <person name="Qing Z."/>
            <person name="Tang Q."/>
            <person name="Cao H."/>
            <person name="Cheng P."/>
            <person name="Zheng Y."/>
            <person name="Yuan Z."/>
            <person name="Zhou Y."/>
            <person name="Liu J."/>
            <person name="Tang Z."/>
            <person name="Zhuo Y."/>
            <person name="Zhang Y."/>
            <person name="Yu L."/>
            <person name="Huang J."/>
            <person name="Yang P."/>
            <person name="Peng Q."/>
            <person name="Zhang J."/>
            <person name="Jiang W."/>
            <person name="Zhang Z."/>
            <person name="Lin K."/>
            <person name="Ro D.K."/>
            <person name="Chen X."/>
            <person name="Xiong X."/>
            <person name="Shang Y."/>
            <person name="Huang S."/>
            <person name="Zeng J."/>
        </authorList>
    </citation>
    <scope>NUCLEOTIDE SEQUENCE [LARGE SCALE GENOMIC DNA]</scope>
    <source>
        <strain evidence="3">cv. BLH2017</strain>
        <tissue evidence="2">Root</tissue>
    </source>
</reference>
<dbReference type="PANTHER" id="PTHR31650:SF34">
    <property type="entry name" value="O-ACYLTRANSFERASE WSD1-LIKE ISOFORM X1"/>
    <property type="match status" value="1"/>
</dbReference>
<feature type="domain" description="O-acyltransferase WSD1 C-terminal" evidence="1">
    <location>
        <begin position="352"/>
        <end position="416"/>
    </location>
</feature>
<sequence>MKKKIQQRCPPVSPILSESIGISIFSLSILIVVELETSITETETLELLRNDAVLSHTRFSSIMVTDKNGVKRWKKIDYFRVEDHLIVRTFPSGLEREENLREYLSKIGSESFSEEKPMWEVHLIKNNGPNNIGSTGGGSLSPPSTSTLIFKLSHALGDGYSFIGPIFKAFKRADDPSLPFTYPRIYIFDKPSPIRSATTNKMDLFRPFSIYTVTLSLERVKQVKSKLGATVNDVLMGIISYVIHLYMSRTTGGGHNHQVSINGARSTSMTIMVMINMRMLKGYKNIEEMIKANTWGNHSRFLQVTIPSVKDLEEINPLDFIIKAKETKDRKKNSHVCLPYEPVLNTTWRIGGQKEQGAVAGHPVSDAYFIVTGMPQSITFTSASYMEQLKLVVTMEKGFIDFKLFTSCMDEAFENIFQAAFGNCEAT</sequence>
<evidence type="ECO:0000259" key="1">
    <source>
        <dbReference type="Pfam" id="PF06974"/>
    </source>
</evidence>
<dbReference type="InterPro" id="IPR045034">
    <property type="entry name" value="O-acyltransferase_WSD1-like"/>
</dbReference>
<dbReference type="InParanoid" id="A0A200QZ76"/>
<name>A0A200QZ76_MACCD</name>
<organism evidence="2 3">
    <name type="scientific">Macleaya cordata</name>
    <name type="common">Five-seeded plume-poppy</name>
    <name type="synonym">Bocconia cordata</name>
    <dbReference type="NCBI Taxonomy" id="56857"/>
    <lineage>
        <taxon>Eukaryota</taxon>
        <taxon>Viridiplantae</taxon>
        <taxon>Streptophyta</taxon>
        <taxon>Embryophyta</taxon>
        <taxon>Tracheophyta</taxon>
        <taxon>Spermatophyta</taxon>
        <taxon>Magnoliopsida</taxon>
        <taxon>Ranunculales</taxon>
        <taxon>Papaveraceae</taxon>
        <taxon>Papaveroideae</taxon>
        <taxon>Macleaya</taxon>
    </lineage>
</organism>
<gene>
    <name evidence="2" type="ORF">BVC80_1825g1</name>
</gene>
<protein>
    <recommendedName>
        <fullName evidence="1">O-acyltransferase WSD1 C-terminal domain-containing protein</fullName>
    </recommendedName>
</protein>
<dbReference type="STRING" id="56857.A0A200QZ76"/>
<keyword evidence="3" id="KW-1185">Reference proteome</keyword>
<dbReference type="InterPro" id="IPR009721">
    <property type="entry name" value="O-acyltransferase_WSD1_C"/>
</dbReference>
<evidence type="ECO:0000313" key="3">
    <source>
        <dbReference type="Proteomes" id="UP000195402"/>
    </source>
</evidence>
<dbReference type="OrthoDB" id="619536at2759"/>
<dbReference type="OMA" id="NCMENAY"/>
<dbReference type="Proteomes" id="UP000195402">
    <property type="component" value="Unassembled WGS sequence"/>
</dbReference>
<accession>A0A200QZ76</accession>
<comment type="caution">
    <text evidence="2">The sequence shown here is derived from an EMBL/GenBank/DDBJ whole genome shotgun (WGS) entry which is preliminary data.</text>
</comment>
<dbReference type="EMBL" id="MVGT01000732">
    <property type="protein sequence ID" value="OVA15774.1"/>
    <property type="molecule type" value="Genomic_DNA"/>
</dbReference>
<evidence type="ECO:0000313" key="2">
    <source>
        <dbReference type="EMBL" id="OVA15774.1"/>
    </source>
</evidence>